<evidence type="ECO:0000256" key="2">
    <source>
        <dbReference type="ARBA" id="ARBA00023125"/>
    </source>
</evidence>
<dbReference type="PANTHER" id="PTHR44688:SF16">
    <property type="entry name" value="DNA-BINDING TRANSCRIPTIONAL ACTIVATOR DEVR_DOSR"/>
    <property type="match status" value="1"/>
</dbReference>
<dbReference type="GeneID" id="96876847"/>
<dbReference type="EMBL" id="CP038613">
    <property type="protein sequence ID" value="QBY43129.1"/>
    <property type="molecule type" value="Genomic_DNA"/>
</dbReference>
<dbReference type="Proteomes" id="UP001177592">
    <property type="component" value="Chromosome"/>
</dbReference>
<keyword evidence="2" id="KW-0238">DNA-binding</keyword>
<dbReference type="PRINTS" id="PR00038">
    <property type="entry name" value="HTHLUXR"/>
</dbReference>
<keyword evidence="1" id="KW-0805">Transcription regulation</keyword>
<protein>
    <submittedName>
        <fullName evidence="5">Bacterial regulatory protein, luxR family</fullName>
    </submittedName>
    <submittedName>
        <fullName evidence="6">LuxR C-terminal-related transcriptional regulator</fullName>
    </submittedName>
</protein>
<dbReference type="PANTHER" id="PTHR44688">
    <property type="entry name" value="DNA-BINDING TRANSCRIPTIONAL ACTIVATOR DEVR_DOSR"/>
    <property type="match status" value="1"/>
</dbReference>
<evidence type="ECO:0000256" key="3">
    <source>
        <dbReference type="ARBA" id="ARBA00023163"/>
    </source>
</evidence>
<evidence type="ECO:0000259" key="4">
    <source>
        <dbReference type="PROSITE" id="PS50043"/>
    </source>
</evidence>
<dbReference type="RefSeq" id="WP_026821607.1">
    <property type="nucleotide sequence ID" value="NZ_CP038613.1"/>
</dbReference>
<keyword evidence="3" id="KW-0804">Transcription</keyword>
<dbReference type="CDD" id="cd06170">
    <property type="entry name" value="LuxR_C_like"/>
    <property type="match status" value="1"/>
</dbReference>
<reference evidence="6" key="2">
    <citation type="submission" date="2023-04" db="EMBL/GenBank/DDBJ databases">
        <title>Genome dynamics across the evolutionary transition to endosymbiosis.</title>
        <authorList>
            <person name="Siozios S."/>
            <person name="Nadal-Jimenez P."/>
            <person name="Azagi T."/>
            <person name="Sprong H."/>
            <person name="Frost C.L."/>
            <person name="Parratt S.R."/>
            <person name="Taylor G."/>
            <person name="Brettell L."/>
            <person name="Lew K.C."/>
            <person name="Croft L."/>
            <person name="King K.C."/>
            <person name="Brockhurst M.A."/>
            <person name="Hypsa V."/>
            <person name="Novakova E."/>
            <person name="Darby A.C."/>
            <person name="Hurst G.D.D."/>
        </authorList>
    </citation>
    <scope>NUCLEOTIDE SEQUENCE</scope>
    <source>
        <strain evidence="6">AIh</strain>
        <strain evidence="8">ANv_CAN</strain>
        <strain evidence="7">APv</strain>
    </source>
</reference>
<dbReference type="SUPFAM" id="SSF46894">
    <property type="entry name" value="C-terminal effector domain of the bipartite response regulators"/>
    <property type="match status" value="1"/>
</dbReference>
<proteinExistence type="predicted"/>
<evidence type="ECO:0000313" key="8">
    <source>
        <dbReference type="EMBL" id="WGM07155.1"/>
    </source>
</evidence>
<dbReference type="EMBL" id="CP123498">
    <property type="protein sequence ID" value="WGL94141.1"/>
    <property type="molecule type" value="Genomic_DNA"/>
</dbReference>
<evidence type="ECO:0000313" key="5">
    <source>
        <dbReference type="EMBL" id="QBY43129.1"/>
    </source>
</evidence>
<dbReference type="Proteomes" id="UP000295134">
    <property type="component" value="Chromosome"/>
</dbReference>
<keyword evidence="10" id="KW-1185">Reference proteome</keyword>
<dbReference type="InterPro" id="IPR016032">
    <property type="entry name" value="Sig_transdc_resp-reg_C-effctor"/>
</dbReference>
<accession>A0A4P7KSR1</accession>
<dbReference type="Proteomes" id="UP001177595">
    <property type="component" value="Chromosome"/>
</dbReference>
<dbReference type="Proteomes" id="UP001177597">
    <property type="component" value="Chromosome"/>
</dbReference>
<evidence type="ECO:0000313" key="9">
    <source>
        <dbReference type="Proteomes" id="UP000295134"/>
    </source>
</evidence>
<dbReference type="GO" id="GO:0003677">
    <property type="term" value="F:DNA binding"/>
    <property type="evidence" value="ECO:0007669"/>
    <property type="project" value="UniProtKB-KW"/>
</dbReference>
<dbReference type="InterPro" id="IPR036388">
    <property type="entry name" value="WH-like_DNA-bd_sf"/>
</dbReference>
<organism evidence="5 9">
    <name type="scientific">Arsenophonus nasoniae</name>
    <name type="common">son-killer infecting Nasonia vitripennis</name>
    <dbReference type="NCBI Taxonomy" id="638"/>
    <lineage>
        <taxon>Bacteria</taxon>
        <taxon>Pseudomonadati</taxon>
        <taxon>Pseudomonadota</taxon>
        <taxon>Gammaproteobacteria</taxon>
        <taxon>Enterobacterales</taxon>
        <taxon>Morganellaceae</taxon>
        <taxon>Arsenophonus</taxon>
    </lineage>
</organism>
<dbReference type="Gene3D" id="1.10.10.10">
    <property type="entry name" value="Winged helix-like DNA-binding domain superfamily/Winged helix DNA-binding domain"/>
    <property type="match status" value="1"/>
</dbReference>
<feature type="domain" description="HTH luxR-type" evidence="4">
    <location>
        <begin position="143"/>
        <end position="208"/>
    </location>
</feature>
<dbReference type="KEGG" id="ans:ArsFIN_16930"/>
<evidence type="ECO:0000313" key="6">
    <source>
        <dbReference type="EMBL" id="WGL94141.1"/>
    </source>
</evidence>
<dbReference type="SMART" id="SM00421">
    <property type="entry name" value="HTH_LUXR"/>
    <property type="match status" value="1"/>
</dbReference>
<sequence>MNIFSDKNILSFMEKSLGNWCVKDINSDYIFMNKKGIDYYGFNKIDFEGKSDKDIPIERCQELWPEFIAHDRKVIEKNKKIAAIEIHKYNSSSSANIIANYCEKTPLYDDNNNIVGVVCYGIELDNAALLHYMNRLSIQKIEFDAQNDIFSKRELEVIFWAQQRLTAKEIAKRLGISHQTVEGHLKLIYKKADVHSILQLIEYCKHVGLDRYIPMDFIRKGVQIIDE</sequence>
<dbReference type="InterPro" id="IPR013656">
    <property type="entry name" value="PAS_4"/>
</dbReference>
<dbReference type="EMBL" id="CP123504">
    <property type="protein sequence ID" value="WGM02873.1"/>
    <property type="molecule type" value="Genomic_DNA"/>
</dbReference>
<dbReference type="PROSITE" id="PS50043">
    <property type="entry name" value="HTH_LUXR_2"/>
    <property type="match status" value="1"/>
</dbReference>
<gene>
    <name evidence="5" type="ORF">ArsFIN_16930</name>
    <name evidence="6" type="ORF">QE207_10285</name>
    <name evidence="7" type="ORF">QE210_07335</name>
    <name evidence="8" type="ORF">QE258_07805</name>
</gene>
<dbReference type="EMBL" id="CP123523">
    <property type="protein sequence ID" value="WGM07155.1"/>
    <property type="molecule type" value="Genomic_DNA"/>
</dbReference>
<dbReference type="Pfam" id="PF08448">
    <property type="entry name" value="PAS_4"/>
    <property type="match status" value="1"/>
</dbReference>
<evidence type="ECO:0000256" key="1">
    <source>
        <dbReference type="ARBA" id="ARBA00023015"/>
    </source>
</evidence>
<dbReference type="InterPro" id="IPR000792">
    <property type="entry name" value="Tscrpt_reg_LuxR_C"/>
</dbReference>
<reference evidence="5 9" key="1">
    <citation type="submission" date="2019-03" db="EMBL/GenBank/DDBJ databases">
        <title>Long-read sequencing reveals hyperdense prophage content in a complex bacterial symbiont genome.</title>
        <authorList>
            <person name="Frost C.L."/>
            <person name="Siozios S."/>
            <person name="Nadal-Jimenez P."/>
            <person name="Brockhurst M.A."/>
            <person name="King K.C."/>
            <person name="Darby A.C."/>
            <person name="Hurst G.D.D."/>
        </authorList>
    </citation>
    <scope>NUCLEOTIDE SEQUENCE [LARGE SCALE GENOMIC DNA]</scope>
    <source>
        <strain evidence="5 9">FIN</strain>
    </source>
</reference>
<dbReference type="Gene3D" id="3.30.450.20">
    <property type="entry name" value="PAS domain"/>
    <property type="match status" value="1"/>
</dbReference>
<name>A0A4P7KSR1_9GAMM</name>
<evidence type="ECO:0000313" key="7">
    <source>
        <dbReference type="EMBL" id="WGM02873.1"/>
    </source>
</evidence>
<evidence type="ECO:0000313" key="10">
    <source>
        <dbReference type="Proteomes" id="UP001177592"/>
    </source>
</evidence>
<dbReference type="AlphaFoldDB" id="A0A4P7KSR1"/>
<dbReference type="GO" id="GO:0006355">
    <property type="term" value="P:regulation of DNA-templated transcription"/>
    <property type="evidence" value="ECO:0007669"/>
    <property type="project" value="InterPro"/>
</dbReference>
<dbReference type="Pfam" id="PF00196">
    <property type="entry name" value="GerE"/>
    <property type="match status" value="1"/>
</dbReference>